<keyword evidence="2" id="KW-0472">Membrane</keyword>
<sequence>MRNARYQEEPPKSTVSGRLREKEEEGEEEKGEKREILALPWFPVQSVARRRFFANELPSPRTGRQREEKGTRRRENKATPCLTAQERGNTSSPRAGRRENKVKCCVVLLCRCVCVVLLCCVLCVVCCCVLCCCIRR</sequence>
<dbReference type="EMBL" id="AMZH03005420">
    <property type="protein sequence ID" value="RRT66436.1"/>
    <property type="molecule type" value="Genomic_DNA"/>
</dbReference>
<reference evidence="3 4" key="1">
    <citation type="journal article" date="2014" name="Agronomy (Basel)">
        <title>A Draft Genome Sequence for Ensete ventricosum, the Drought-Tolerant Tree Against Hunger.</title>
        <authorList>
            <person name="Harrison J."/>
            <person name="Moore K.A."/>
            <person name="Paszkiewicz K."/>
            <person name="Jones T."/>
            <person name="Grant M."/>
            <person name="Ambacheew D."/>
            <person name="Muzemil S."/>
            <person name="Studholme D.J."/>
        </authorList>
    </citation>
    <scope>NUCLEOTIDE SEQUENCE [LARGE SCALE GENOMIC DNA]</scope>
</reference>
<proteinExistence type="predicted"/>
<evidence type="ECO:0008006" key="5">
    <source>
        <dbReference type="Google" id="ProtNLM"/>
    </source>
</evidence>
<feature type="transmembrane region" description="Helical" evidence="2">
    <location>
        <begin position="106"/>
        <end position="134"/>
    </location>
</feature>
<organism evidence="3 4">
    <name type="scientific">Ensete ventricosum</name>
    <name type="common">Abyssinian banana</name>
    <name type="synonym">Musa ensete</name>
    <dbReference type="NCBI Taxonomy" id="4639"/>
    <lineage>
        <taxon>Eukaryota</taxon>
        <taxon>Viridiplantae</taxon>
        <taxon>Streptophyta</taxon>
        <taxon>Embryophyta</taxon>
        <taxon>Tracheophyta</taxon>
        <taxon>Spermatophyta</taxon>
        <taxon>Magnoliopsida</taxon>
        <taxon>Liliopsida</taxon>
        <taxon>Zingiberales</taxon>
        <taxon>Musaceae</taxon>
        <taxon>Ensete</taxon>
    </lineage>
</organism>
<feature type="region of interest" description="Disordered" evidence="1">
    <location>
        <begin position="55"/>
        <end position="96"/>
    </location>
</feature>
<protein>
    <recommendedName>
        <fullName evidence="5">Transmembrane protein</fullName>
    </recommendedName>
</protein>
<evidence type="ECO:0000313" key="4">
    <source>
        <dbReference type="Proteomes" id="UP000287651"/>
    </source>
</evidence>
<keyword evidence="2" id="KW-1133">Transmembrane helix</keyword>
<dbReference type="AlphaFoldDB" id="A0A426ZR03"/>
<evidence type="ECO:0000256" key="2">
    <source>
        <dbReference type="SAM" id="Phobius"/>
    </source>
</evidence>
<comment type="caution">
    <text evidence="3">The sequence shown here is derived from an EMBL/GenBank/DDBJ whole genome shotgun (WGS) entry which is preliminary data.</text>
</comment>
<feature type="region of interest" description="Disordered" evidence="1">
    <location>
        <begin position="1"/>
        <end position="32"/>
    </location>
</feature>
<keyword evidence="2" id="KW-0812">Transmembrane</keyword>
<gene>
    <name evidence="3" type="ORF">B296_00023815</name>
</gene>
<accession>A0A426ZR03</accession>
<feature type="compositionally biased region" description="Basic and acidic residues" evidence="1">
    <location>
        <begin position="1"/>
        <end position="11"/>
    </location>
</feature>
<evidence type="ECO:0000256" key="1">
    <source>
        <dbReference type="SAM" id="MobiDB-lite"/>
    </source>
</evidence>
<evidence type="ECO:0000313" key="3">
    <source>
        <dbReference type="EMBL" id="RRT66436.1"/>
    </source>
</evidence>
<name>A0A426ZR03_ENSVE</name>
<dbReference type="Proteomes" id="UP000287651">
    <property type="component" value="Unassembled WGS sequence"/>
</dbReference>